<dbReference type="Gene3D" id="3.10.560.10">
    <property type="entry name" value="Outer membrane lipoprotein wza domain like"/>
    <property type="match status" value="1"/>
</dbReference>
<keyword evidence="5" id="KW-1185">Reference proteome</keyword>
<dbReference type="InterPro" id="IPR003583">
    <property type="entry name" value="Hlx-hairpin-Hlx_DNA-bd_motif"/>
</dbReference>
<reference evidence="4 5" key="1">
    <citation type="journal article" date="2009" name="Stand. Genomic Sci.">
        <title>Complete genome sequence of Stackebrandtia nassauensis type strain (LLR-40K-21).</title>
        <authorList>
            <person name="Munk C."/>
            <person name="Lapidus A."/>
            <person name="Copeland A."/>
            <person name="Jando M."/>
            <person name="Mayilraj S."/>
            <person name="Glavina Del Rio T."/>
            <person name="Nolan M."/>
            <person name="Chen F."/>
            <person name="Lucas S."/>
            <person name="Tice H."/>
            <person name="Cheng J.F."/>
            <person name="Han C."/>
            <person name="Detter J.C."/>
            <person name="Bruce D."/>
            <person name="Goodwin L."/>
            <person name="Chain P."/>
            <person name="Pitluck S."/>
            <person name="Goker M."/>
            <person name="Ovchinikova G."/>
            <person name="Pati A."/>
            <person name="Ivanova N."/>
            <person name="Mavromatis K."/>
            <person name="Chen A."/>
            <person name="Palaniappan K."/>
            <person name="Land M."/>
            <person name="Hauser L."/>
            <person name="Chang Y.J."/>
            <person name="Jeffries C.D."/>
            <person name="Bristow J."/>
            <person name="Eisen J.A."/>
            <person name="Markowitz V."/>
            <person name="Hugenholtz P."/>
            <person name="Kyrpides N.C."/>
            <person name="Klenk H.P."/>
        </authorList>
    </citation>
    <scope>NUCLEOTIDE SEQUENCE [LARGE SCALE GENOMIC DNA]</scope>
    <source>
        <strain evidence="5">DSM 44728 / CIP 108903 / NRRL B-16338 / NBRC 102104 / LLR-40K-21</strain>
    </source>
</reference>
<dbReference type="HOGENOM" id="CLU_052011_1_1_11"/>
<organism evidence="4 5">
    <name type="scientific">Stackebrandtia nassauensis (strain DSM 44728 / CIP 108903 / NRRL B-16338 / NBRC 102104 / LLR-40K-21)</name>
    <dbReference type="NCBI Taxonomy" id="446470"/>
    <lineage>
        <taxon>Bacteria</taxon>
        <taxon>Bacillati</taxon>
        <taxon>Actinomycetota</taxon>
        <taxon>Actinomycetes</taxon>
        <taxon>Glycomycetales</taxon>
        <taxon>Glycomycetaceae</taxon>
        <taxon>Stackebrandtia</taxon>
    </lineage>
</organism>
<dbReference type="Pfam" id="PF10531">
    <property type="entry name" value="SLBB"/>
    <property type="match status" value="1"/>
</dbReference>
<feature type="domain" description="Helix-hairpin-helix DNA-binding motif class 1" evidence="3">
    <location>
        <begin position="203"/>
        <end position="222"/>
    </location>
</feature>
<dbReference type="GO" id="GO:0015627">
    <property type="term" value="C:type II protein secretion system complex"/>
    <property type="evidence" value="ECO:0007669"/>
    <property type="project" value="TreeGrafter"/>
</dbReference>
<feature type="domain" description="Helix-hairpin-helix DNA-binding motif class 1" evidence="3">
    <location>
        <begin position="173"/>
        <end position="192"/>
    </location>
</feature>
<evidence type="ECO:0000256" key="2">
    <source>
        <dbReference type="SAM" id="Phobius"/>
    </source>
</evidence>
<dbReference type="Pfam" id="PF12836">
    <property type="entry name" value="HHH_3"/>
    <property type="match status" value="1"/>
</dbReference>
<dbReference type="SMART" id="SM00278">
    <property type="entry name" value="HhH1"/>
    <property type="match status" value="2"/>
</dbReference>
<dbReference type="InterPro" id="IPR010994">
    <property type="entry name" value="RuvA_2-like"/>
</dbReference>
<evidence type="ECO:0000259" key="3">
    <source>
        <dbReference type="SMART" id="SM00278"/>
    </source>
</evidence>
<keyword evidence="2" id="KW-1133">Transmembrane helix</keyword>
<evidence type="ECO:0000256" key="1">
    <source>
        <dbReference type="SAM" id="MobiDB-lite"/>
    </source>
</evidence>
<dbReference type="NCBIfam" id="TIGR00426">
    <property type="entry name" value="competence protein ComEA helix-hairpin-helix repeat region"/>
    <property type="match status" value="1"/>
</dbReference>
<dbReference type="eggNOG" id="COG1555">
    <property type="taxonomic scope" value="Bacteria"/>
</dbReference>
<dbReference type="InterPro" id="IPR051675">
    <property type="entry name" value="Endo/Exo/Phosphatase_dom_1"/>
</dbReference>
<accession>D3PVY1</accession>
<dbReference type="KEGG" id="sna:Snas_5471"/>
<dbReference type="InterPro" id="IPR019554">
    <property type="entry name" value="Soluble_ligand-bd"/>
</dbReference>
<dbReference type="EMBL" id="CP001778">
    <property type="protein sequence ID" value="ADD45102.1"/>
    <property type="molecule type" value="Genomic_DNA"/>
</dbReference>
<dbReference type="PANTHER" id="PTHR21180:SF32">
    <property type="entry name" value="ENDONUCLEASE_EXONUCLEASE_PHOSPHATASE FAMILY DOMAIN-CONTAINING PROTEIN 1"/>
    <property type="match status" value="1"/>
</dbReference>
<keyword evidence="2" id="KW-0472">Membrane</keyword>
<dbReference type="AlphaFoldDB" id="D3PVY1"/>
<dbReference type="InterPro" id="IPR004509">
    <property type="entry name" value="Competence_ComEA_HhH"/>
</dbReference>
<dbReference type="GO" id="GO:0003677">
    <property type="term" value="F:DNA binding"/>
    <property type="evidence" value="ECO:0007669"/>
    <property type="project" value="InterPro"/>
</dbReference>
<sequence>MRGRVAGLLGLTGSRFLLAGRTRGVLVMLLLIVAVTAGALTWFSWPSPQPAPGAVAVAQTNDGDGGAVGRLKVSVVGDVSEPGIVELAAGARVADAIEAAGGLTPESASPGYLNLARKVKDGELIVVEAEGENPDDPEAPAEPDPSEEPPTGETPDDPNAPGEPVNLNKATEDELATLPGIGPVTAASIVEYREQSGGFDSVDQLTEVDGIGPATLDKLADKVTV</sequence>
<evidence type="ECO:0000313" key="4">
    <source>
        <dbReference type="EMBL" id="ADD45102.1"/>
    </source>
</evidence>
<dbReference type="SUPFAM" id="SSF47781">
    <property type="entry name" value="RuvA domain 2-like"/>
    <property type="match status" value="1"/>
</dbReference>
<feature type="region of interest" description="Disordered" evidence="1">
    <location>
        <begin position="130"/>
        <end position="180"/>
    </location>
</feature>
<dbReference type="GO" id="GO:0015628">
    <property type="term" value="P:protein secretion by the type II secretion system"/>
    <property type="evidence" value="ECO:0007669"/>
    <property type="project" value="TreeGrafter"/>
</dbReference>
<evidence type="ECO:0000313" key="5">
    <source>
        <dbReference type="Proteomes" id="UP000000844"/>
    </source>
</evidence>
<gene>
    <name evidence="4" type="ordered locus">Snas_5471</name>
</gene>
<protein>
    <submittedName>
        <fullName evidence="4">Competence protein ComEA helix-hairpin-helix repeat protein</fullName>
    </submittedName>
</protein>
<dbReference type="Gene3D" id="1.10.150.320">
    <property type="entry name" value="Photosystem II 12 kDa extrinsic protein"/>
    <property type="match status" value="1"/>
</dbReference>
<name>D3PVY1_STANL</name>
<dbReference type="GO" id="GO:0006281">
    <property type="term" value="P:DNA repair"/>
    <property type="evidence" value="ECO:0007669"/>
    <property type="project" value="InterPro"/>
</dbReference>
<keyword evidence="2" id="KW-0812">Transmembrane</keyword>
<proteinExistence type="predicted"/>
<dbReference type="RefSeq" id="WP_013020673.1">
    <property type="nucleotide sequence ID" value="NC_013947.1"/>
</dbReference>
<dbReference type="PANTHER" id="PTHR21180">
    <property type="entry name" value="ENDONUCLEASE/EXONUCLEASE/PHOSPHATASE FAMILY DOMAIN-CONTAINING PROTEIN 1"/>
    <property type="match status" value="1"/>
</dbReference>
<feature type="compositionally biased region" description="Acidic residues" evidence="1">
    <location>
        <begin position="130"/>
        <end position="147"/>
    </location>
</feature>
<feature type="transmembrane region" description="Helical" evidence="2">
    <location>
        <begin position="25"/>
        <end position="45"/>
    </location>
</feature>
<dbReference type="Proteomes" id="UP000000844">
    <property type="component" value="Chromosome"/>
</dbReference>
<dbReference type="STRING" id="446470.Snas_5471"/>